<evidence type="ECO:0000259" key="1">
    <source>
        <dbReference type="Pfam" id="PF14321"/>
    </source>
</evidence>
<dbReference type="AlphaFoldDB" id="X1PNX3"/>
<proteinExistence type="predicted"/>
<dbReference type="InterPro" id="IPR025491">
    <property type="entry name" value="DUF4382"/>
</dbReference>
<feature type="domain" description="DUF4382" evidence="1">
    <location>
        <begin position="9"/>
        <end position="115"/>
    </location>
</feature>
<evidence type="ECO:0000313" key="2">
    <source>
        <dbReference type="EMBL" id="GAI44226.1"/>
    </source>
</evidence>
<dbReference type="Pfam" id="PF14321">
    <property type="entry name" value="DUF4382"/>
    <property type="match status" value="1"/>
</dbReference>
<protein>
    <recommendedName>
        <fullName evidence="1">DUF4382 domain-containing protein</fullName>
    </recommendedName>
</protein>
<comment type="caution">
    <text evidence="2">The sequence shown here is derived from an EMBL/GenBank/DDBJ whole genome shotgun (WGS) entry which is preliminary data.</text>
</comment>
<dbReference type="EMBL" id="BARV01032029">
    <property type="protein sequence ID" value="GAI44226.1"/>
    <property type="molecule type" value="Genomic_DNA"/>
</dbReference>
<sequence>EQEQEQEQQGGGEWLLLNIIEGANVFDLLLIEGLEELLVMDEVETGKYTQIRMTVDKVEVSIGNGGLKEATLPSGELKFVRPFDVVAGETTILLLDFDADKSVVVTGGGKVIVRPVVKLSIHQQGKPHQLTSVEGTISAVDTEAATVSIIPAGESEAIVLDVLPQTEITLDGDEANLDDLVELEEGNSVTADYYLDNLKAVQIAVQSPPES</sequence>
<feature type="non-terminal residue" evidence="2">
    <location>
        <position position="1"/>
    </location>
</feature>
<accession>X1PNX3</accession>
<organism evidence="2">
    <name type="scientific">marine sediment metagenome</name>
    <dbReference type="NCBI Taxonomy" id="412755"/>
    <lineage>
        <taxon>unclassified sequences</taxon>
        <taxon>metagenomes</taxon>
        <taxon>ecological metagenomes</taxon>
    </lineage>
</organism>
<reference evidence="2" key="1">
    <citation type="journal article" date="2014" name="Front. Microbiol.">
        <title>High frequency of phylogenetically diverse reductive dehalogenase-homologous genes in deep subseafloor sedimentary metagenomes.</title>
        <authorList>
            <person name="Kawai M."/>
            <person name="Futagami T."/>
            <person name="Toyoda A."/>
            <person name="Takaki Y."/>
            <person name="Nishi S."/>
            <person name="Hori S."/>
            <person name="Arai W."/>
            <person name="Tsubouchi T."/>
            <person name="Morono Y."/>
            <person name="Uchiyama I."/>
            <person name="Ito T."/>
            <person name="Fujiyama A."/>
            <person name="Inagaki F."/>
            <person name="Takami H."/>
        </authorList>
    </citation>
    <scope>NUCLEOTIDE SEQUENCE</scope>
    <source>
        <strain evidence="2">Expedition CK06-06</strain>
    </source>
</reference>
<name>X1PNX3_9ZZZZ</name>
<gene>
    <name evidence="2" type="ORF">S06H3_50571</name>
</gene>